<dbReference type="PANTHER" id="PTHR43004:SF19">
    <property type="entry name" value="BINDING MONOOXYGENASE, PUTATIVE (JCVI)-RELATED"/>
    <property type="match status" value="1"/>
</dbReference>
<reference evidence="5 6" key="1">
    <citation type="submission" date="2016-10" db="EMBL/GenBank/DDBJ databases">
        <authorList>
            <person name="de Groot N.N."/>
        </authorList>
    </citation>
    <scope>NUCLEOTIDE SEQUENCE [LARGE SCALE GENOMIC DNA]</scope>
    <source>
        <strain evidence="5 6">DSM 22024</strain>
    </source>
</reference>
<organism evidence="5 6">
    <name type="scientific">Actinopolymorpha singaporensis</name>
    <dbReference type="NCBI Taxonomy" id="117157"/>
    <lineage>
        <taxon>Bacteria</taxon>
        <taxon>Bacillati</taxon>
        <taxon>Actinomycetota</taxon>
        <taxon>Actinomycetes</taxon>
        <taxon>Propionibacteriales</taxon>
        <taxon>Actinopolymorphaceae</taxon>
        <taxon>Actinopolymorpha</taxon>
    </lineage>
</organism>
<gene>
    <name evidence="5" type="ORF">SAMN04489717_1643</name>
</gene>
<evidence type="ECO:0000259" key="4">
    <source>
        <dbReference type="Pfam" id="PF01494"/>
    </source>
</evidence>
<name>A0A1H1PIZ8_9ACTN</name>
<evidence type="ECO:0000313" key="5">
    <source>
        <dbReference type="EMBL" id="SDS10649.1"/>
    </source>
</evidence>
<evidence type="ECO:0000313" key="6">
    <source>
        <dbReference type="Proteomes" id="UP000198983"/>
    </source>
</evidence>
<feature type="domain" description="FAD-binding" evidence="4">
    <location>
        <begin position="16"/>
        <end position="346"/>
    </location>
</feature>
<dbReference type="EMBL" id="LT629732">
    <property type="protein sequence ID" value="SDS10649.1"/>
    <property type="molecule type" value="Genomic_DNA"/>
</dbReference>
<dbReference type="Gene3D" id="3.50.50.60">
    <property type="entry name" value="FAD/NAD(P)-binding domain"/>
    <property type="match status" value="1"/>
</dbReference>
<dbReference type="Gene3D" id="3.30.70.2450">
    <property type="match status" value="1"/>
</dbReference>
<dbReference type="SUPFAM" id="SSF51905">
    <property type="entry name" value="FAD/NAD(P)-binding domain"/>
    <property type="match status" value="1"/>
</dbReference>
<sequence>MNSLHHPTSAPLPASTQVLVVGGGPVGQTLAVALRVRGVDATVVDQRSGPADTSRAAVIHARTLEVLTDLGVNDELLRLGLIAPRFTVRDRDRTLLSVDFGGLPSTHPYTLMIPQDVTEHVLTERLHQLGGQVHYGHQVVDVKQLADHVVVTTADGQTIRSAYVVGTDGMHSTVRTQAGIAFPGTAYAVSFVLADVHLDWDLPTDETQLFFDSAGLLVVAPLPGGRHRIVAPLDPAPEDPTPDDIQAVLDARGPQRTPARVRDVVWGSRFHVHHRLADHYHSGRLVLAGDAAHVHSPAGGQGMNTGIQDAVALAPHLSALVEDDTRQGELDAYEAERRPVAARVLTMTDRLTRLATMRSRPLQKVRNAGLRVLDRIPAVRQAVAMNLAELSTDPNRSPAHP</sequence>
<dbReference type="InterPro" id="IPR050641">
    <property type="entry name" value="RIFMO-like"/>
</dbReference>
<dbReference type="PANTHER" id="PTHR43004">
    <property type="entry name" value="TRK SYSTEM POTASSIUM UPTAKE PROTEIN"/>
    <property type="match status" value="1"/>
</dbReference>
<comment type="cofactor">
    <cofactor evidence="1">
        <name>FAD</name>
        <dbReference type="ChEBI" id="CHEBI:57692"/>
    </cofactor>
</comment>
<dbReference type="InterPro" id="IPR036188">
    <property type="entry name" value="FAD/NAD-bd_sf"/>
</dbReference>
<dbReference type="PRINTS" id="PR00420">
    <property type="entry name" value="RNGMNOXGNASE"/>
</dbReference>
<protein>
    <submittedName>
        <fullName evidence="5">2-polyprenyl-6-methoxyphenol hydroxylase</fullName>
    </submittedName>
</protein>
<dbReference type="OrthoDB" id="3316391at2"/>
<keyword evidence="2" id="KW-0285">Flavoprotein</keyword>
<dbReference type="STRING" id="117157.SAMN04489717_1643"/>
<dbReference type="GO" id="GO:0016709">
    <property type="term" value="F:oxidoreductase activity, acting on paired donors, with incorporation or reduction of molecular oxygen, NAD(P)H as one donor, and incorporation of one atom of oxygen"/>
    <property type="evidence" value="ECO:0007669"/>
    <property type="project" value="UniProtKB-ARBA"/>
</dbReference>
<evidence type="ECO:0000256" key="1">
    <source>
        <dbReference type="ARBA" id="ARBA00001974"/>
    </source>
</evidence>
<keyword evidence="6" id="KW-1185">Reference proteome</keyword>
<dbReference type="GO" id="GO:0071949">
    <property type="term" value="F:FAD binding"/>
    <property type="evidence" value="ECO:0007669"/>
    <property type="project" value="InterPro"/>
</dbReference>
<dbReference type="AlphaFoldDB" id="A0A1H1PIZ8"/>
<dbReference type="InterPro" id="IPR002938">
    <property type="entry name" value="FAD-bd"/>
</dbReference>
<keyword evidence="3" id="KW-0274">FAD</keyword>
<dbReference type="Pfam" id="PF01494">
    <property type="entry name" value="FAD_binding_3"/>
    <property type="match status" value="1"/>
</dbReference>
<evidence type="ECO:0000256" key="3">
    <source>
        <dbReference type="ARBA" id="ARBA00022827"/>
    </source>
</evidence>
<dbReference type="RefSeq" id="WP_092652053.1">
    <property type="nucleotide sequence ID" value="NZ_LT629732.1"/>
</dbReference>
<proteinExistence type="predicted"/>
<evidence type="ECO:0000256" key="2">
    <source>
        <dbReference type="ARBA" id="ARBA00022630"/>
    </source>
</evidence>
<dbReference type="Proteomes" id="UP000198983">
    <property type="component" value="Chromosome I"/>
</dbReference>
<accession>A0A1H1PIZ8</accession>